<protein>
    <submittedName>
        <fullName evidence="2">Uncharacterized protein</fullName>
    </submittedName>
</protein>
<dbReference type="Pfam" id="PF15344">
    <property type="entry name" value="FAM217"/>
    <property type="match status" value="1"/>
</dbReference>
<feature type="region of interest" description="Disordered" evidence="1">
    <location>
        <begin position="1"/>
        <end position="23"/>
    </location>
</feature>
<dbReference type="PANTHER" id="PTHR22145">
    <property type="entry name" value="SI:CH211-266K22.6"/>
    <property type="match status" value="1"/>
</dbReference>
<dbReference type="InterPro" id="IPR029266">
    <property type="entry name" value="FAM217"/>
</dbReference>
<name>A0A8T0BGE3_SILME</name>
<feature type="region of interest" description="Disordered" evidence="1">
    <location>
        <begin position="254"/>
        <end position="324"/>
    </location>
</feature>
<organism evidence="2 3">
    <name type="scientific">Silurus meridionalis</name>
    <name type="common">Southern catfish</name>
    <name type="synonym">Silurus soldatovi meridionalis</name>
    <dbReference type="NCBI Taxonomy" id="175797"/>
    <lineage>
        <taxon>Eukaryota</taxon>
        <taxon>Metazoa</taxon>
        <taxon>Chordata</taxon>
        <taxon>Craniata</taxon>
        <taxon>Vertebrata</taxon>
        <taxon>Euteleostomi</taxon>
        <taxon>Actinopterygii</taxon>
        <taxon>Neopterygii</taxon>
        <taxon>Teleostei</taxon>
        <taxon>Ostariophysi</taxon>
        <taxon>Siluriformes</taxon>
        <taxon>Siluridae</taxon>
        <taxon>Silurus</taxon>
    </lineage>
</organism>
<keyword evidence="3" id="KW-1185">Reference proteome</keyword>
<dbReference type="Proteomes" id="UP000606274">
    <property type="component" value="Unassembled WGS sequence"/>
</dbReference>
<feature type="compositionally biased region" description="Basic and acidic residues" evidence="1">
    <location>
        <begin position="60"/>
        <end position="72"/>
    </location>
</feature>
<dbReference type="EMBL" id="JABFDY010000006">
    <property type="protein sequence ID" value="KAF7706099.1"/>
    <property type="molecule type" value="Genomic_DNA"/>
</dbReference>
<evidence type="ECO:0000256" key="1">
    <source>
        <dbReference type="SAM" id="MobiDB-lite"/>
    </source>
</evidence>
<proteinExistence type="predicted"/>
<evidence type="ECO:0000313" key="3">
    <source>
        <dbReference type="Proteomes" id="UP000606274"/>
    </source>
</evidence>
<accession>A0A8T0BGE3</accession>
<feature type="compositionally biased region" description="Basic residues" evidence="1">
    <location>
        <begin position="14"/>
        <end position="23"/>
    </location>
</feature>
<sequence>MARKRFSKEESAKALRHHHKNEIRMLRHSWKKFGLQDPVSSMRNDHTPAHSQKKSKIVKKKADERENEETKGSHCSKGGLSEAKERDGHSSSNTSGSSDCHTDSDFSDQGQEMPRWAAGLELDLKPEPLDDETDHHFTETAFYPDVLPASLKVLDCTQGQSSETEQSAFLTDPCLAPVMARLMELERLQVATVQKERAKRARSRLATANTRNGNRFKKSDLPVNSQEAECNSVMCSFTKLVVCPNTSCRYYTCTSTKSGPGSKSKLAHPTPSKRPDSMSGKCKKADTMCVKPPQKPTVPNRTMSPKTLTRSTSATKATVPNRKT</sequence>
<gene>
    <name evidence="2" type="ORF">HF521_019353</name>
</gene>
<evidence type="ECO:0000313" key="2">
    <source>
        <dbReference type="EMBL" id="KAF7706099.1"/>
    </source>
</evidence>
<feature type="region of interest" description="Disordered" evidence="1">
    <location>
        <begin position="36"/>
        <end position="110"/>
    </location>
</feature>
<feature type="compositionally biased region" description="Low complexity" evidence="1">
    <location>
        <begin position="254"/>
        <end position="264"/>
    </location>
</feature>
<comment type="caution">
    <text evidence="2">The sequence shown here is derived from an EMBL/GenBank/DDBJ whole genome shotgun (WGS) entry which is preliminary data.</text>
</comment>
<dbReference type="PANTHER" id="PTHR22145:SF4">
    <property type="entry name" value="PROTEIN FAM217A"/>
    <property type="match status" value="1"/>
</dbReference>
<reference evidence="2" key="1">
    <citation type="submission" date="2020-08" db="EMBL/GenBank/DDBJ databases">
        <title>Chromosome-level assembly of Southern catfish (Silurus meridionalis) provides insights into visual adaptation to the nocturnal and benthic lifestyles.</title>
        <authorList>
            <person name="Zhang Y."/>
            <person name="Wang D."/>
            <person name="Peng Z."/>
        </authorList>
    </citation>
    <scope>NUCLEOTIDE SEQUENCE</scope>
    <source>
        <strain evidence="2">SWU-2019-XX</strain>
        <tissue evidence="2">Muscle</tissue>
    </source>
</reference>
<dbReference type="AlphaFoldDB" id="A0A8T0BGE3"/>
<feature type="compositionally biased region" description="Polar residues" evidence="1">
    <location>
        <begin position="297"/>
        <end position="318"/>
    </location>
</feature>